<dbReference type="InterPro" id="IPR051552">
    <property type="entry name" value="HptR"/>
</dbReference>
<dbReference type="InterPro" id="IPR011006">
    <property type="entry name" value="CheY-like_superfamily"/>
</dbReference>
<dbReference type="InterPro" id="IPR001789">
    <property type="entry name" value="Sig_transdc_resp-reg_receiver"/>
</dbReference>
<dbReference type="EMBL" id="QGTD01000005">
    <property type="protein sequence ID" value="PWU69349.1"/>
    <property type="molecule type" value="Genomic_DNA"/>
</dbReference>
<evidence type="ECO:0000313" key="12">
    <source>
        <dbReference type="Proteomes" id="UP000245624"/>
    </source>
</evidence>
<evidence type="ECO:0000259" key="10">
    <source>
        <dbReference type="PROSITE" id="PS50110"/>
    </source>
</evidence>
<keyword evidence="6" id="KW-0238">DNA-binding</keyword>
<dbReference type="PROSITE" id="PS00041">
    <property type="entry name" value="HTH_ARAC_FAMILY_1"/>
    <property type="match status" value="1"/>
</dbReference>
<dbReference type="PANTHER" id="PTHR42713">
    <property type="entry name" value="HISTIDINE KINASE-RELATED"/>
    <property type="match status" value="1"/>
</dbReference>
<dbReference type="PROSITE" id="PS50110">
    <property type="entry name" value="RESPONSE_REGULATORY"/>
    <property type="match status" value="1"/>
</dbReference>
<evidence type="ECO:0000256" key="8">
    <source>
        <dbReference type="PROSITE-ProRule" id="PRU00169"/>
    </source>
</evidence>
<dbReference type="InterPro" id="IPR020449">
    <property type="entry name" value="Tscrpt_reg_AraC-type_HTH"/>
</dbReference>
<feature type="domain" description="HTH araC/xylS-type" evidence="9">
    <location>
        <begin position="398"/>
        <end position="496"/>
    </location>
</feature>
<dbReference type="SMART" id="SM00448">
    <property type="entry name" value="REC"/>
    <property type="match status" value="1"/>
</dbReference>
<gene>
    <name evidence="11" type="ORF">DLJ74_05030</name>
</gene>
<keyword evidence="2" id="KW-0963">Cytoplasm</keyword>
<dbReference type="SUPFAM" id="SSF46689">
    <property type="entry name" value="Homeodomain-like"/>
    <property type="match status" value="1"/>
</dbReference>
<evidence type="ECO:0000256" key="1">
    <source>
        <dbReference type="ARBA" id="ARBA00004496"/>
    </source>
</evidence>
<dbReference type="OrthoDB" id="342399at2"/>
<evidence type="ECO:0000259" key="9">
    <source>
        <dbReference type="PROSITE" id="PS01124"/>
    </source>
</evidence>
<keyword evidence="12" id="KW-1185">Reference proteome</keyword>
<keyword evidence="7" id="KW-0804">Transcription</keyword>
<dbReference type="GO" id="GO:0043565">
    <property type="term" value="F:sequence-specific DNA binding"/>
    <property type="evidence" value="ECO:0007669"/>
    <property type="project" value="InterPro"/>
</dbReference>
<dbReference type="GO" id="GO:0000160">
    <property type="term" value="P:phosphorelay signal transduction system"/>
    <property type="evidence" value="ECO:0007669"/>
    <property type="project" value="UniProtKB-KW"/>
</dbReference>
<dbReference type="PANTHER" id="PTHR42713:SF3">
    <property type="entry name" value="TRANSCRIPTIONAL REGULATORY PROTEIN HPTR"/>
    <property type="match status" value="1"/>
</dbReference>
<dbReference type="Gene3D" id="3.40.50.2300">
    <property type="match status" value="1"/>
</dbReference>
<comment type="caution">
    <text evidence="11">The sequence shown here is derived from an EMBL/GenBank/DDBJ whole genome shotgun (WGS) entry which is preliminary data.</text>
</comment>
<evidence type="ECO:0000256" key="7">
    <source>
        <dbReference type="ARBA" id="ARBA00023163"/>
    </source>
</evidence>
<evidence type="ECO:0000256" key="3">
    <source>
        <dbReference type="ARBA" id="ARBA00022553"/>
    </source>
</evidence>
<dbReference type="SMART" id="SM00342">
    <property type="entry name" value="HTH_ARAC"/>
    <property type="match status" value="1"/>
</dbReference>
<dbReference type="Pfam" id="PF12833">
    <property type="entry name" value="HTH_18"/>
    <property type="match status" value="1"/>
</dbReference>
<dbReference type="InterPro" id="IPR018060">
    <property type="entry name" value="HTH_AraC"/>
</dbReference>
<comment type="subcellular location">
    <subcellularLocation>
        <location evidence="1">Cytoplasm</location>
    </subcellularLocation>
</comment>
<dbReference type="SUPFAM" id="SSF52172">
    <property type="entry name" value="CheY-like"/>
    <property type="match status" value="1"/>
</dbReference>
<feature type="domain" description="Response regulatory" evidence="10">
    <location>
        <begin position="3"/>
        <end position="120"/>
    </location>
</feature>
<sequence>MLKVLFVDDEPLIREGLCSIIDWKSYGYRIVGTAKNGREGLELIRQQNPDLVFVDIKMPGISGINMVARAKAFGNTAKYVVLSGYSDFTFAQESIRLGVESYLLKPVDENELIPLIQKIKEKCIEERKLDSQLLHYEKMVEKQEWKDLLVGKLDTLSQRLLFTYENDTFHLANIIASKPIDWENIQNKLLSMEDYQTKILQMEQSICILFINYDRSTIKSYLEKARMKIKSIARDTKIQLVEKTFSLLDLSTGYQSLRHLEDFRFSYDDTIIFTDRIIHSRENRPKAAQNWDDKISQVLEFENFLKLDHLLDEIKEYYQRHVVKKENILVELIELVKNVYNRLSKTNPDVKEIKLDEWMEQIYQSPNLIMLLDCLKQRFIQLSTKVNGFVGNIDDPVKKIIQYIEQYYDKELNLKLMAELFKYNPSYLGKKFKNYTGDYFHIYLDKVRMQKAQQLLEERKLKVYEVSEMVGYHNIDYFYKKFKKYIGISPKEFQKRAIELQERHE</sequence>
<evidence type="ECO:0000256" key="4">
    <source>
        <dbReference type="ARBA" id="ARBA00023012"/>
    </source>
</evidence>
<reference evidence="11 12" key="1">
    <citation type="submission" date="2018-05" db="EMBL/GenBank/DDBJ databases">
        <title>Genomic analysis of Gracilibacillus dipsosauri DD1 reveals novel features of a salt-tolerant amylase.</title>
        <authorList>
            <person name="Deutch C.E."/>
            <person name="Yang S."/>
        </authorList>
    </citation>
    <scope>NUCLEOTIDE SEQUENCE [LARGE SCALE GENOMIC DNA]</scope>
    <source>
        <strain evidence="11 12">DD1</strain>
    </source>
</reference>
<dbReference type="AlphaFoldDB" id="A0A317L6G9"/>
<dbReference type="Proteomes" id="UP000245624">
    <property type="component" value="Unassembled WGS sequence"/>
</dbReference>
<organism evidence="11 12">
    <name type="scientific">Gracilibacillus dipsosauri</name>
    <dbReference type="NCBI Taxonomy" id="178340"/>
    <lineage>
        <taxon>Bacteria</taxon>
        <taxon>Bacillati</taxon>
        <taxon>Bacillota</taxon>
        <taxon>Bacilli</taxon>
        <taxon>Bacillales</taxon>
        <taxon>Bacillaceae</taxon>
        <taxon>Gracilibacillus</taxon>
    </lineage>
</organism>
<name>A0A317L6G9_9BACI</name>
<evidence type="ECO:0000313" key="11">
    <source>
        <dbReference type="EMBL" id="PWU69349.1"/>
    </source>
</evidence>
<dbReference type="InterPro" id="IPR009057">
    <property type="entry name" value="Homeodomain-like_sf"/>
</dbReference>
<evidence type="ECO:0008006" key="13">
    <source>
        <dbReference type="Google" id="ProtNLM"/>
    </source>
</evidence>
<dbReference type="InterPro" id="IPR018062">
    <property type="entry name" value="HTH_AraC-typ_CS"/>
</dbReference>
<accession>A0A317L6G9</accession>
<feature type="modified residue" description="4-aspartylphosphate" evidence="8">
    <location>
        <position position="55"/>
    </location>
</feature>
<protein>
    <recommendedName>
        <fullName evidence="13">DNA-binding response regulator</fullName>
    </recommendedName>
</protein>
<dbReference type="PRINTS" id="PR00032">
    <property type="entry name" value="HTHARAC"/>
</dbReference>
<proteinExistence type="predicted"/>
<evidence type="ECO:0000256" key="2">
    <source>
        <dbReference type="ARBA" id="ARBA00022490"/>
    </source>
</evidence>
<keyword evidence="4" id="KW-0902">Two-component regulatory system</keyword>
<dbReference type="CDD" id="cd17536">
    <property type="entry name" value="REC_YesN-like"/>
    <property type="match status" value="1"/>
</dbReference>
<dbReference type="GO" id="GO:0005737">
    <property type="term" value="C:cytoplasm"/>
    <property type="evidence" value="ECO:0007669"/>
    <property type="project" value="UniProtKB-SubCell"/>
</dbReference>
<dbReference type="PROSITE" id="PS01124">
    <property type="entry name" value="HTH_ARAC_FAMILY_2"/>
    <property type="match status" value="1"/>
</dbReference>
<evidence type="ECO:0000256" key="6">
    <source>
        <dbReference type="ARBA" id="ARBA00023125"/>
    </source>
</evidence>
<dbReference type="Gene3D" id="1.10.10.60">
    <property type="entry name" value="Homeodomain-like"/>
    <property type="match status" value="2"/>
</dbReference>
<evidence type="ECO:0000256" key="5">
    <source>
        <dbReference type="ARBA" id="ARBA00023015"/>
    </source>
</evidence>
<dbReference type="RefSeq" id="WP_109983596.1">
    <property type="nucleotide sequence ID" value="NZ_QGTD01000005.1"/>
</dbReference>
<keyword evidence="5" id="KW-0805">Transcription regulation</keyword>
<dbReference type="GO" id="GO:0003700">
    <property type="term" value="F:DNA-binding transcription factor activity"/>
    <property type="evidence" value="ECO:0007669"/>
    <property type="project" value="InterPro"/>
</dbReference>
<keyword evidence="3 8" id="KW-0597">Phosphoprotein</keyword>
<dbReference type="Pfam" id="PF00072">
    <property type="entry name" value="Response_reg"/>
    <property type="match status" value="1"/>
</dbReference>